<feature type="region of interest" description="Disordered" evidence="1">
    <location>
        <begin position="34"/>
        <end position="57"/>
    </location>
</feature>
<proteinExistence type="predicted"/>
<evidence type="ECO:0000313" key="3">
    <source>
        <dbReference type="Proteomes" id="UP000688947"/>
    </source>
</evidence>
<gene>
    <name evidence="2" type="ORF">JG687_00015727</name>
</gene>
<comment type="caution">
    <text evidence="2">The sequence shown here is derived from an EMBL/GenBank/DDBJ whole genome shotgun (WGS) entry which is preliminary data.</text>
</comment>
<evidence type="ECO:0000256" key="1">
    <source>
        <dbReference type="SAM" id="MobiDB-lite"/>
    </source>
</evidence>
<organism evidence="2 3">
    <name type="scientific">Phytophthora cactorum</name>
    <dbReference type="NCBI Taxonomy" id="29920"/>
    <lineage>
        <taxon>Eukaryota</taxon>
        <taxon>Sar</taxon>
        <taxon>Stramenopiles</taxon>
        <taxon>Oomycota</taxon>
        <taxon>Peronosporomycetes</taxon>
        <taxon>Peronosporales</taxon>
        <taxon>Peronosporaceae</taxon>
        <taxon>Phytophthora</taxon>
    </lineage>
</organism>
<accession>A0A8T1TV50</accession>
<name>A0A8T1TV50_9STRA</name>
<protein>
    <submittedName>
        <fullName evidence="2">Uncharacterized protein</fullName>
    </submittedName>
</protein>
<dbReference type="AlphaFoldDB" id="A0A8T1TV50"/>
<evidence type="ECO:0000313" key="2">
    <source>
        <dbReference type="EMBL" id="KAG6948036.1"/>
    </source>
</evidence>
<dbReference type="OrthoDB" id="124644at2759"/>
<sequence length="248" mass="28354">MSILPNEKALRSDITYDDAENTFVDRVEDAGDTFSTGIDNEQENIHGDSQTWHGNSEEDESAMTLHLSWQWNTPLLQQSDQSANDVAGDLFARMFPHLFFFGHRHPGERRRVSVAVLECVKYYTMMSGCQFSEDELFSLAAFDRISLRNIYILNHFCCQRFHHLLDGYDELSADQLGRALLDNERLRQGCLPWKPATDSVSHRVLKSVKIGTGSIWGSNAERSKFRHQAFAYQTRFGQPALFLTLIAI</sequence>
<reference evidence="2" key="1">
    <citation type="submission" date="2021-01" db="EMBL/GenBank/DDBJ databases">
        <title>Phytophthora aleatoria, a newly-described species from Pinus radiata is distinct from Phytophthora cactorum isolates based on comparative genomics.</title>
        <authorList>
            <person name="Mcdougal R."/>
            <person name="Panda P."/>
            <person name="Williams N."/>
            <person name="Studholme D.J."/>
        </authorList>
    </citation>
    <scope>NUCLEOTIDE SEQUENCE</scope>
    <source>
        <strain evidence="2">NZFS 3830</strain>
    </source>
</reference>
<dbReference type="Proteomes" id="UP000688947">
    <property type="component" value="Unassembled WGS sequence"/>
</dbReference>
<dbReference type="EMBL" id="JAENGZ010001443">
    <property type="protein sequence ID" value="KAG6948036.1"/>
    <property type="molecule type" value="Genomic_DNA"/>
</dbReference>